<evidence type="ECO:0000313" key="1">
    <source>
        <dbReference type="EMBL" id="MFB2839305.1"/>
    </source>
</evidence>
<dbReference type="EMBL" id="JBHFNT010000303">
    <property type="protein sequence ID" value="MFB2839305.1"/>
    <property type="molecule type" value="Genomic_DNA"/>
</dbReference>
<evidence type="ECO:0000313" key="2">
    <source>
        <dbReference type="Proteomes" id="UP001576780"/>
    </source>
</evidence>
<accession>A0ABV4WW12</accession>
<dbReference type="RefSeq" id="WP_413281582.1">
    <property type="nucleotide sequence ID" value="NZ_JBHFNT010000303.1"/>
</dbReference>
<proteinExistence type="predicted"/>
<gene>
    <name evidence="1" type="ORF">ACE1CA_32850</name>
</gene>
<organism evidence="1 2">
    <name type="scientific">Floridaenema evergladense BLCC-F167</name>
    <dbReference type="NCBI Taxonomy" id="3153639"/>
    <lineage>
        <taxon>Bacteria</taxon>
        <taxon>Bacillati</taxon>
        <taxon>Cyanobacteriota</taxon>
        <taxon>Cyanophyceae</taxon>
        <taxon>Oscillatoriophycideae</taxon>
        <taxon>Aerosakkonematales</taxon>
        <taxon>Aerosakkonemataceae</taxon>
        <taxon>Floridanema</taxon>
        <taxon>Floridanema evergladense</taxon>
    </lineage>
</organism>
<reference evidence="1 2" key="1">
    <citation type="submission" date="2024-09" db="EMBL/GenBank/DDBJ databases">
        <title>Floridaenema gen nov. (Aerosakkonemataceae, Aerosakkonematales ord. nov., Cyanobacteria) from benthic tropical and subtropical fresh waters, with the description of four new species.</title>
        <authorList>
            <person name="Moretto J.A."/>
            <person name="Berthold D.E."/>
            <person name="Lefler F.W."/>
            <person name="Huang I.-S."/>
            <person name="Laughinghouse H. IV."/>
        </authorList>
    </citation>
    <scope>NUCLEOTIDE SEQUENCE [LARGE SCALE GENOMIC DNA]</scope>
    <source>
        <strain evidence="1 2">BLCC-F167</strain>
    </source>
</reference>
<comment type="caution">
    <text evidence="1">The sequence shown here is derived from an EMBL/GenBank/DDBJ whole genome shotgun (WGS) entry which is preliminary data.</text>
</comment>
<keyword evidence="2" id="KW-1185">Reference proteome</keyword>
<protein>
    <submittedName>
        <fullName evidence="1">Uncharacterized protein</fullName>
    </submittedName>
</protein>
<name>A0ABV4WW12_9CYAN</name>
<dbReference type="Proteomes" id="UP001576780">
    <property type="component" value="Unassembled WGS sequence"/>
</dbReference>
<sequence>MTQEPKLPNLETVKQTSAKMKEICNRADAEILVLDSLIAQLDEQIHSSPLYRYRLKRTKDGEGTSSLN</sequence>